<dbReference type="RefSeq" id="WP_164243923.1">
    <property type="nucleotide sequence ID" value="NZ_JAAGMA010000091.1"/>
</dbReference>
<keyword evidence="2" id="KW-0012">Acyltransferase</keyword>
<evidence type="ECO:0000256" key="2">
    <source>
        <dbReference type="ARBA" id="ARBA00023315"/>
    </source>
</evidence>
<dbReference type="EMBL" id="JAAGMA010000091">
    <property type="protein sequence ID" value="NEB07967.1"/>
    <property type="molecule type" value="Genomic_DNA"/>
</dbReference>
<sequence>MMVRLAEERDFPGFLGLAGQVEHWFGPMVEEAGFHDAVREHIRRGAALVAVAPDPDTGASPGAGAGAGAELLGGLLFGTDTEGEAEADVPVHHVHWLVVSRQARAGGVGRALMRDAMRRWVREPADVEVVTFGADHPGAAESGARAFYERLGFTPAEVVAPGPEGGSRQLFRLAARVRPAHREHVTTYTGGPA</sequence>
<keyword evidence="1 4" id="KW-0808">Transferase</keyword>
<evidence type="ECO:0000259" key="3">
    <source>
        <dbReference type="PROSITE" id="PS51186"/>
    </source>
</evidence>
<accession>A0A7K3PDJ1</accession>
<dbReference type="Gene3D" id="3.40.630.30">
    <property type="match status" value="1"/>
</dbReference>
<protein>
    <submittedName>
        <fullName evidence="4">GNAT family N-acetyltransferase</fullName>
    </submittedName>
</protein>
<dbReference type="GO" id="GO:0016747">
    <property type="term" value="F:acyltransferase activity, transferring groups other than amino-acyl groups"/>
    <property type="evidence" value="ECO:0007669"/>
    <property type="project" value="InterPro"/>
</dbReference>
<evidence type="ECO:0000313" key="4">
    <source>
        <dbReference type="EMBL" id="NEB07967.1"/>
    </source>
</evidence>
<proteinExistence type="predicted"/>
<name>A0A7K3PDJ1_9ACTN</name>
<organism evidence="4 5">
    <name type="scientific">Streptomyces coelicoflavus</name>
    <dbReference type="NCBI Taxonomy" id="285562"/>
    <lineage>
        <taxon>Bacteria</taxon>
        <taxon>Bacillati</taxon>
        <taxon>Actinomycetota</taxon>
        <taxon>Actinomycetes</taxon>
        <taxon>Kitasatosporales</taxon>
        <taxon>Streptomycetaceae</taxon>
        <taxon>Streptomyces</taxon>
    </lineage>
</organism>
<evidence type="ECO:0000313" key="5">
    <source>
        <dbReference type="Proteomes" id="UP000470446"/>
    </source>
</evidence>
<dbReference type="Proteomes" id="UP000470446">
    <property type="component" value="Unassembled WGS sequence"/>
</dbReference>
<dbReference type="InterPro" id="IPR000182">
    <property type="entry name" value="GNAT_dom"/>
</dbReference>
<dbReference type="PANTHER" id="PTHR43072">
    <property type="entry name" value="N-ACETYLTRANSFERASE"/>
    <property type="match status" value="1"/>
</dbReference>
<dbReference type="SUPFAM" id="SSF55729">
    <property type="entry name" value="Acyl-CoA N-acyltransferases (Nat)"/>
    <property type="match status" value="1"/>
</dbReference>
<dbReference type="PROSITE" id="PS51186">
    <property type="entry name" value="GNAT"/>
    <property type="match status" value="1"/>
</dbReference>
<dbReference type="PANTHER" id="PTHR43072:SF23">
    <property type="entry name" value="UPF0039 PROTEIN C11D3.02C"/>
    <property type="match status" value="1"/>
</dbReference>
<comment type="caution">
    <text evidence="4">The sequence shown here is derived from an EMBL/GenBank/DDBJ whole genome shotgun (WGS) entry which is preliminary data.</text>
</comment>
<feature type="domain" description="N-acetyltransferase" evidence="3">
    <location>
        <begin position="1"/>
        <end position="178"/>
    </location>
</feature>
<dbReference type="AlphaFoldDB" id="A0A7K3PDJ1"/>
<reference evidence="4 5" key="1">
    <citation type="submission" date="2020-01" db="EMBL/GenBank/DDBJ databases">
        <title>Insect and environment-associated Actinomycetes.</title>
        <authorList>
            <person name="Currrie C."/>
            <person name="Chevrette M."/>
            <person name="Carlson C."/>
            <person name="Stubbendieck R."/>
            <person name="Wendt-Pienkowski E."/>
        </authorList>
    </citation>
    <scope>NUCLEOTIDE SEQUENCE [LARGE SCALE GENOMIC DNA]</scope>
    <source>
        <strain evidence="4 5">SID14163</strain>
    </source>
</reference>
<dbReference type="InterPro" id="IPR016181">
    <property type="entry name" value="Acyl_CoA_acyltransferase"/>
</dbReference>
<evidence type="ECO:0000256" key="1">
    <source>
        <dbReference type="ARBA" id="ARBA00022679"/>
    </source>
</evidence>
<gene>
    <name evidence="4" type="ORF">G3I32_03595</name>
</gene>
<dbReference type="Pfam" id="PF13508">
    <property type="entry name" value="Acetyltransf_7"/>
    <property type="match status" value="1"/>
</dbReference>